<evidence type="ECO:0000256" key="1">
    <source>
        <dbReference type="ARBA" id="ARBA00004186"/>
    </source>
</evidence>
<dbReference type="GO" id="GO:0005876">
    <property type="term" value="C:spindle microtubule"/>
    <property type="evidence" value="ECO:0007669"/>
    <property type="project" value="TreeGrafter"/>
</dbReference>
<evidence type="ECO:0000256" key="2">
    <source>
        <dbReference type="ARBA" id="ARBA00009549"/>
    </source>
</evidence>
<feature type="compositionally biased region" description="Polar residues" evidence="6">
    <location>
        <begin position="270"/>
        <end position="287"/>
    </location>
</feature>
<feature type="compositionally biased region" description="Low complexity" evidence="6">
    <location>
        <begin position="717"/>
        <end position="740"/>
    </location>
</feature>
<evidence type="ECO:0000259" key="7">
    <source>
        <dbReference type="SMART" id="SM01349"/>
    </source>
</evidence>
<evidence type="ECO:0000313" key="9">
    <source>
        <dbReference type="Proteomes" id="UP000719766"/>
    </source>
</evidence>
<sequence length="1315" mass="142658">MSTERLEKLINQCKSNDVDQKVDAVTKLQAEFESGIEITEPEPVISTLKACLRISNQHLTTATLSALPPLFPLIVSRNNVVPNANARPLSASSSTSSTPGTSHDLMVLRQIMNAFLPAPGVIERLGDTREKARDKARETLVILGGLAFRAPSGSKMKDSKGGPETPLTIFERFLRDSGFGSKVARVREQSLLVLVHIRRTHHLFPVRPYVSLLVDTLEDTDGNVRACASPSVIELFTGPGVTDAARSDLKKELTKKGVRKAMVENIQSQLMHSSRAAGTSTPQSEGSAGSGEPKKEYIPPSMMLQQSRRPTVGAASGATPGITRAVSQGNVREIPRPPSRAAVVSPPLSSQPSSEAASTVEPAFVASSRDLENEFLAFAKSFEGKETEHNWAARERAIQRVRGMLSGNIHTRYPDVFLQCLKDGFMQSSIKTLVSLRTTVSANTCSLYSELAIALGQGIDPFCEMLYTNLLRMAGFTKKITAQQSQRSLSVIMEHASAHPRVLLSLLWNTLQEKTVQSRTFVVSHITHYIQLHGTRARSHIEANGGVEILEKSLKKALADPNPAVKETARNAFWAFNSVWYDRAAGILESLDPIARKQLEKACPDPEVIASLPSTTPNTPNVKKSSVAAAIAASRAKAKAIATAPPTLRHQATSSSHATRATSPTARRVVSPISPTAKLSNGRSSPSPASRSSLSPRSSFSPLTPSKSRVLGGTMPRSVSSSAVLTSHSRSSTDSSVSSSPETNRRQGSSPLVPPISPSRLSTTRKTVQPNLSDSYHDSPTPRYHAPPVPVPVPARQSTVMPDINDDQTLLLATIIPIPDDCDSDMDDESVNLMSFSTPYKVYPPAPSQQRSFSPRSDRSTPYTSSDVLSNGKPSETALVEDALIARAEQAQSAAERLLELNDPDGEDNQHSTIPPSLLLGRSGSATPKSKAQNAPAIIRSLAPPVTPDNRTAAIFRQAALFKNSPANIKAVDSLVKPVQDQVHETGWWLKRTSTLGHATPLKATEFKDHVQELNDYITALESDQTDIRILQKLALLCSSNPIPSATTSPLSPGLGLPSTVSPFLGISRSLPPLIPDIWTKEKSFERLFNALIKFLNPLRDAEQLEYGLIVLWELLSCQAPFVEGREADIFATLFTVRYCNAVDVLEATKTIRDALATRIEPVYGLTTMHGSLRAFLAEPSSDMSAKHASHAFGLIAMGKFVMRLPAEVLEEELPRLKSTLMAALNDTTLVIREAAYATIIAAQLVLRDETHLFALLDGLDDNKKNLLTYYFDKHNARDLGVDGNGVGMTKLEGQMGRLDKLMNTPQREKGRASE</sequence>
<dbReference type="EMBL" id="JABBWE010000043">
    <property type="protein sequence ID" value="KAG1791392.1"/>
    <property type="molecule type" value="Genomic_DNA"/>
</dbReference>
<dbReference type="InterPro" id="IPR024395">
    <property type="entry name" value="CLASP_N_dom"/>
</dbReference>
<dbReference type="GO" id="GO:0051301">
    <property type="term" value="P:cell division"/>
    <property type="evidence" value="ECO:0007669"/>
    <property type="project" value="UniProtKB-KW"/>
</dbReference>
<dbReference type="GO" id="GO:0005815">
    <property type="term" value="C:microtubule organizing center"/>
    <property type="evidence" value="ECO:0007669"/>
    <property type="project" value="TreeGrafter"/>
</dbReference>
<dbReference type="InterPro" id="IPR016024">
    <property type="entry name" value="ARM-type_fold"/>
</dbReference>
<comment type="similarity">
    <text evidence="2">Belongs to the CLASP family.</text>
</comment>
<proteinExistence type="inferred from homology"/>
<evidence type="ECO:0000256" key="5">
    <source>
        <dbReference type="ARBA" id="ARBA00022776"/>
    </source>
</evidence>
<dbReference type="PANTHER" id="PTHR21567">
    <property type="entry name" value="CLASP"/>
    <property type="match status" value="1"/>
</dbReference>
<keyword evidence="5" id="KW-0498">Mitosis</keyword>
<keyword evidence="5" id="KW-0131">Cell cycle</keyword>
<feature type="region of interest" description="Disordered" evidence="6">
    <location>
        <begin position="839"/>
        <end position="874"/>
    </location>
</feature>
<feature type="compositionally biased region" description="Polar residues" evidence="6">
    <location>
        <begin position="848"/>
        <end position="874"/>
    </location>
</feature>
<feature type="compositionally biased region" description="Low complexity" evidence="6">
    <location>
        <begin position="652"/>
        <end position="668"/>
    </location>
</feature>
<evidence type="ECO:0000313" key="8">
    <source>
        <dbReference type="EMBL" id="KAG1791392.1"/>
    </source>
</evidence>
<feature type="compositionally biased region" description="Polar residues" evidence="6">
    <location>
        <begin position="924"/>
        <end position="933"/>
    </location>
</feature>
<dbReference type="GO" id="GO:1990023">
    <property type="term" value="C:mitotic spindle midzone"/>
    <property type="evidence" value="ECO:0007669"/>
    <property type="project" value="TreeGrafter"/>
</dbReference>
<reference evidence="8" key="1">
    <citation type="journal article" date="2020" name="New Phytol.">
        <title>Comparative genomics reveals dynamic genome evolution in host specialist ectomycorrhizal fungi.</title>
        <authorList>
            <person name="Lofgren L.A."/>
            <person name="Nguyen N.H."/>
            <person name="Vilgalys R."/>
            <person name="Ruytinx J."/>
            <person name="Liao H.L."/>
            <person name="Branco S."/>
            <person name="Kuo A."/>
            <person name="LaButti K."/>
            <person name="Lipzen A."/>
            <person name="Andreopoulos W."/>
            <person name="Pangilinan J."/>
            <person name="Riley R."/>
            <person name="Hundley H."/>
            <person name="Na H."/>
            <person name="Barry K."/>
            <person name="Grigoriev I.V."/>
            <person name="Stajich J.E."/>
            <person name="Kennedy P.G."/>
        </authorList>
    </citation>
    <scope>NUCLEOTIDE SEQUENCE</scope>
    <source>
        <strain evidence="8">S12</strain>
    </source>
</reference>
<feature type="region of interest" description="Disordered" evidence="6">
    <location>
        <begin position="270"/>
        <end position="359"/>
    </location>
</feature>
<feature type="domain" description="TOG" evidence="7">
    <location>
        <begin position="367"/>
        <end position="612"/>
    </location>
</feature>
<evidence type="ECO:0000256" key="3">
    <source>
        <dbReference type="ARBA" id="ARBA00022618"/>
    </source>
</evidence>
<evidence type="ECO:0000256" key="4">
    <source>
        <dbReference type="ARBA" id="ARBA00022701"/>
    </source>
</evidence>
<dbReference type="Gene3D" id="1.25.10.10">
    <property type="entry name" value="Leucine-rich Repeat Variant"/>
    <property type="match status" value="2"/>
</dbReference>
<dbReference type="GeneID" id="64604956"/>
<comment type="caution">
    <text evidence="8">The sequence shown here is derived from an EMBL/GenBank/DDBJ whole genome shotgun (WGS) entry which is preliminary data.</text>
</comment>
<dbReference type="Proteomes" id="UP000719766">
    <property type="component" value="Unassembled WGS sequence"/>
</dbReference>
<accession>A0A9P7AMK0</accession>
<gene>
    <name evidence="8" type="ORF">HD556DRAFT_652895</name>
</gene>
<feature type="compositionally biased region" description="Low complexity" evidence="6">
    <location>
        <begin position="679"/>
        <end position="706"/>
    </location>
</feature>
<name>A0A9P7AMK0_9AGAM</name>
<dbReference type="InterPro" id="IPR011989">
    <property type="entry name" value="ARM-like"/>
</dbReference>
<dbReference type="Pfam" id="PF12348">
    <property type="entry name" value="CLASP_N"/>
    <property type="match status" value="1"/>
</dbReference>
<dbReference type="RefSeq" id="XP_041158237.1">
    <property type="nucleotide sequence ID" value="XM_041311192.1"/>
</dbReference>
<organism evidence="8 9">
    <name type="scientific">Suillus plorans</name>
    <dbReference type="NCBI Taxonomy" id="116603"/>
    <lineage>
        <taxon>Eukaryota</taxon>
        <taxon>Fungi</taxon>
        <taxon>Dikarya</taxon>
        <taxon>Basidiomycota</taxon>
        <taxon>Agaricomycotina</taxon>
        <taxon>Agaricomycetes</taxon>
        <taxon>Agaricomycetidae</taxon>
        <taxon>Boletales</taxon>
        <taxon>Suillineae</taxon>
        <taxon>Suillaceae</taxon>
        <taxon>Suillus</taxon>
    </lineage>
</organism>
<dbReference type="GO" id="GO:0005881">
    <property type="term" value="C:cytoplasmic microtubule"/>
    <property type="evidence" value="ECO:0007669"/>
    <property type="project" value="TreeGrafter"/>
</dbReference>
<keyword evidence="3" id="KW-0132">Cell division</keyword>
<evidence type="ECO:0000256" key="6">
    <source>
        <dbReference type="SAM" id="MobiDB-lite"/>
    </source>
</evidence>
<comment type="subcellular location">
    <subcellularLocation>
        <location evidence="1">Cytoplasm</location>
        <location evidence="1">Cytoskeleton</location>
        <location evidence="1">Spindle</location>
    </subcellularLocation>
</comment>
<dbReference type="GO" id="GO:0090307">
    <property type="term" value="P:mitotic spindle assembly"/>
    <property type="evidence" value="ECO:0007669"/>
    <property type="project" value="TreeGrafter"/>
</dbReference>
<dbReference type="GO" id="GO:0008017">
    <property type="term" value="F:microtubule binding"/>
    <property type="evidence" value="ECO:0007669"/>
    <property type="project" value="TreeGrafter"/>
</dbReference>
<dbReference type="InterPro" id="IPR034085">
    <property type="entry name" value="TOG"/>
</dbReference>
<dbReference type="SMART" id="SM01349">
    <property type="entry name" value="TOG"/>
    <property type="match status" value="1"/>
</dbReference>
<dbReference type="PANTHER" id="PTHR21567:SF9">
    <property type="entry name" value="CLIP-ASSOCIATING PROTEIN"/>
    <property type="match status" value="1"/>
</dbReference>
<dbReference type="SUPFAM" id="SSF48371">
    <property type="entry name" value="ARM repeat"/>
    <property type="match status" value="1"/>
</dbReference>
<feature type="compositionally biased region" description="Polar residues" evidence="6">
    <location>
        <begin position="759"/>
        <end position="774"/>
    </location>
</feature>
<keyword evidence="9" id="KW-1185">Reference proteome</keyword>
<protein>
    <submittedName>
        <fullName evidence="8">Clasp N terminal-domain-containing protein</fullName>
    </submittedName>
</protein>
<feature type="region of interest" description="Disordered" evidence="6">
    <location>
        <begin position="641"/>
        <end position="800"/>
    </location>
</feature>
<dbReference type="OrthoDB" id="46159at2759"/>
<keyword evidence="4" id="KW-0493">Microtubule</keyword>
<feature type="compositionally biased region" description="Low complexity" evidence="6">
    <location>
        <begin position="341"/>
        <end position="359"/>
    </location>
</feature>
<feature type="region of interest" description="Disordered" evidence="6">
    <location>
        <begin position="902"/>
        <end position="933"/>
    </location>
</feature>